<evidence type="ECO:0000256" key="2">
    <source>
        <dbReference type="ARBA" id="ARBA00022801"/>
    </source>
</evidence>
<dbReference type="FunFam" id="3.20.20.80:FF:000004">
    <property type="entry name" value="Beta-glucosidase 6-phospho-beta-glucosidase"/>
    <property type="match status" value="1"/>
</dbReference>
<evidence type="ECO:0000256" key="6">
    <source>
        <dbReference type="RuleBase" id="RU004468"/>
    </source>
</evidence>
<reference evidence="7" key="2">
    <citation type="submission" date="2021-04" db="EMBL/GenBank/DDBJ databases">
        <authorList>
            <person name="Gilroy R."/>
        </authorList>
    </citation>
    <scope>NUCLEOTIDE SEQUENCE</scope>
    <source>
        <strain evidence="7">ChiGjej1B1-14440</strain>
    </source>
</reference>
<dbReference type="PRINTS" id="PR00131">
    <property type="entry name" value="GLHYDRLASE1"/>
</dbReference>
<protein>
    <submittedName>
        <fullName evidence="7">Glycoside hydrolase family 1 protein</fullName>
    </submittedName>
</protein>
<dbReference type="GO" id="GO:0016052">
    <property type="term" value="P:carbohydrate catabolic process"/>
    <property type="evidence" value="ECO:0007669"/>
    <property type="project" value="TreeGrafter"/>
</dbReference>
<dbReference type="EMBL" id="DXET01000161">
    <property type="protein sequence ID" value="HIX81809.1"/>
    <property type="molecule type" value="Genomic_DNA"/>
</dbReference>
<dbReference type="InterPro" id="IPR001360">
    <property type="entry name" value="Glyco_hydro_1"/>
</dbReference>
<evidence type="ECO:0000313" key="8">
    <source>
        <dbReference type="Proteomes" id="UP000886724"/>
    </source>
</evidence>
<comment type="similarity">
    <text evidence="1 5">Belongs to the glycosyl hydrolase 1 family.</text>
</comment>
<comment type="caution">
    <text evidence="7">The sequence shown here is derived from an EMBL/GenBank/DDBJ whole genome shotgun (WGS) entry which is preliminary data.</text>
</comment>
<dbReference type="Gene3D" id="3.20.20.80">
    <property type="entry name" value="Glycosidases"/>
    <property type="match status" value="1"/>
</dbReference>
<dbReference type="InterPro" id="IPR033132">
    <property type="entry name" value="GH_1_N_CS"/>
</dbReference>
<reference evidence="7" key="1">
    <citation type="journal article" date="2021" name="PeerJ">
        <title>Extensive microbial diversity within the chicken gut microbiome revealed by metagenomics and culture.</title>
        <authorList>
            <person name="Gilroy R."/>
            <person name="Ravi A."/>
            <person name="Getino M."/>
            <person name="Pursley I."/>
            <person name="Horton D.L."/>
            <person name="Alikhan N.F."/>
            <person name="Baker D."/>
            <person name="Gharbi K."/>
            <person name="Hall N."/>
            <person name="Watson M."/>
            <person name="Adriaenssens E.M."/>
            <person name="Foster-Nyarko E."/>
            <person name="Jarju S."/>
            <person name="Secka A."/>
            <person name="Antonio M."/>
            <person name="Oren A."/>
            <person name="Chaudhuri R.R."/>
            <person name="La Ragione R."/>
            <person name="Hildebrand F."/>
            <person name="Pallen M.J."/>
        </authorList>
    </citation>
    <scope>NUCLEOTIDE SEQUENCE</scope>
    <source>
        <strain evidence="7">ChiGjej1B1-14440</strain>
    </source>
</reference>
<evidence type="ECO:0000313" key="7">
    <source>
        <dbReference type="EMBL" id="HIX81809.1"/>
    </source>
</evidence>
<organism evidence="7 8">
    <name type="scientific">Candidatus Erysipelatoclostridium merdavium</name>
    <dbReference type="NCBI Taxonomy" id="2838566"/>
    <lineage>
        <taxon>Bacteria</taxon>
        <taxon>Bacillati</taxon>
        <taxon>Bacillota</taxon>
        <taxon>Erysipelotrichia</taxon>
        <taxon>Erysipelotrichales</taxon>
        <taxon>Erysipelotrichales incertae sedis</taxon>
    </lineage>
</organism>
<proteinExistence type="inferred from homology"/>
<accession>A0A9D2BNK5</accession>
<dbReference type="InterPro" id="IPR018120">
    <property type="entry name" value="Glyco_hydro_1_AS"/>
</dbReference>
<evidence type="ECO:0000256" key="1">
    <source>
        <dbReference type="ARBA" id="ARBA00010838"/>
    </source>
</evidence>
<keyword evidence="2 6" id="KW-0378">Hydrolase</keyword>
<evidence type="ECO:0000256" key="3">
    <source>
        <dbReference type="ARBA" id="ARBA00023295"/>
    </source>
</evidence>
<dbReference type="PANTHER" id="PTHR10353:SF136">
    <property type="entry name" value="ARYL-PHOSPHO-BETA-D-GLUCOSIDASE BGLC"/>
    <property type="match status" value="1"/>
</dbReference>
<gene>
    <name evidence="7" type="ORF">H9980_07565</name>
</gene>
<dbReference type="AlphaFoldDB" id="A0A9D2BNK5"/>
<sequence length="470" mass="54063">MLHKNLKPFPKDFLWGASTSAYQVEGANLEDGKGPSVQDVKVIPEGTSDLTVCADHYHRYKEDIALMAEMGFKTYRFSISWSRILPNGTGEVNPKGIEFYNNVINECLKYNIEPLVTMFHFDLPQALEERGGWEKRESIDWFVNFAKVMFENFGDRVKYWLTINEQNVLILSGDIIGTTKLTGPDKYKSLYQQNHHMLVAQAKAMALCHEMLPGGKIGPAPNISLAYPASCKPEDQLAAQNLNAIRNWLYLDMAVYGKYNNLAWAFMEERNATPVIEEGDMEILANGHPDFIGFNYYSTATVKWCPENIEETFGHDQQKTRMEPGVYLGAANENLPHTDFGWEIDPMGFRATMREMYSRYRLPMIVTENGLGAYDKLTEDGKVHDQYRIEYLRKHIEQIKLAITDGVEMMGYCPWSAIDLISTHEGMVKRYGFIYVDRDEFDLKTLDRYRKDSFYWYKKVIASNGEDLSD</sequence>
<dbReference type="Pfam" id="PF00232">
    <property type="entry name" value="Glyco_hydro_1"/>
    <property type="match status" value="1"/>
</dbReference>
<dbReference type="SUPFAM" id="SSF51445">
    <property type="entry name" value="(Trans)glycosidases"/>
    <property type="match status" value="1"/>
</dbReference>
<feature type="active site" description="Nucleophile" evidence="4">
    <location>
        <position position="368"/>
    </location>
</feature>
<dbReference type="GO" id="GO:0008422">
    <property type="term" value="F:beta-glucosidase activity"/>
    <property type="evidence" value="ECO:0007669"/>
    <property type="project" value="TreeGrafter"/>
</dbReference>
<dbReference type="PROSITE" id="PS00653">
    <property type="entry name" value="GLYCOSYL_HYDROL_F1_2"/>
    <property type="match status" value="1"/>
</dbReference>
<evidence type="ECO:0000256" key="5">
    <source>
        <dbReference type="RuleBase" id="RU003690"/>
    </source>
</evidence>
<dbReference type="PANTHER" id="PTHR10353">
    <property type="entry name" value="GLYCOSYL HYDROLASE"/>
    <property type="match status" value="1"/>
</dbReference>
<dbReference type="PROSITE" id="PS00572">
    <property type="entry name" value="GLYCOSYL_HYDROL_F1_1"/>
    <property type="match status" value="1"/>
</dbReference>
<keyword evidence="3 6" id="KW-0326">Glycosidase</keyword>
<dbReference type="Proteomes" id="UP000886724">
    <property type="component" value="Unassembled WGS sequence"/>
</dbReference>
<evidence type="ECO:0000256" key="4">
    <source>
        <dbReference type="PROSITE-ProRule" id="PRU10055"/>
    </source>
</evidence>
<dbReference type="InterPro" id="IPR017853">
    <property type="entry name" value="GH"/>
</dbReference>
<dbReference type="GO" id="GO:0005829">
    <property type="term" value="C:cytosol"/>
    <property type="evidence" value="ECO:0007669"/>
    <property type="project" value="TreeGrafter"/>
</dbReference>
<name>A0A9D2BNK5_9FIRM</name>